<dbReference type="InterPro" id="IPR037171">
    <property type="entry name" value="NagB/RpiA_transferase-like"/>
</dbReference>
<name>A0ABP6RH94_9MICC</name>
<dbReference type="SUPFAM" id="SSF100950">
    <property type="entry name" value="NagB/RpiA/CoA transferase-like"/>
    <property type="match status" value="1"/>
</dbReference>
<protein>
    <recommendedName>
        <fullName evidence="3">3-oxoadipate CoA-transferase</fullName>
    </recommendedName>
</protein>
<dbReference type="SMART" id="SM00882">
    <property type="entry name" value="CoA_trans"/>
    <property type="match status" value="1"/>
</dbReference>
<sequence>MNPHQQDPAQVPAGDTAEPLDRDQLAAVVAADIAPGSVANLGIGQPTRVANHLAAEQDVTLHTENGMLGMGHEAVGDEIDPDLVNAGKVPVTEAEGVSYFHHADSFAMMRGGHIDVCVLGAYQVSVGGDLANWHTGDPDAIPSVGGAMDLAVGAQRTWVMMKLFTKDGQAKLVEALSYPATGLGCVSRVYTEYAVFDIEPGRSGGDGAADDGAPTVRVRSVHGVDREQLAAWLPATVECGER</sequence>
<accession>A0ABP6RH94</accession>
<dbReference type="InterPro" id="IPR004165">
    <property type="entry name" value="CoA_trans_fam_I"/>
</dbReference>
<evidence type="ECO:0008006" key="3">
    <source>
        <dbReference type="Google" id="ProtNLM"/>
    </source>
</evidence>
<dbReference type="Pfam" id="PF01144">
    <property type="entry name" value="CoA_trans"/>
    <property type="match status" value="1"/>
</dbReference>
<dbReference type="PANTHER" id="PTHR13707">
    <property type="entry name" value="KETOACID-COENZYME A TRANSFERASE"/>
    <property type="match status" value="1"/>
</dbReference>
<dbReference type="PANTHER" id="PTHR13707:SF57">
    <property type="entry name" value="SUCCINYL-COA:3-KETOACID COENZYME A TRANSFERASE SUBUNIT B-RELATED"/>
    <property type="match status" value="1"/>
</dbReference>
<reference evidence="2" key="1">
    <citation type="journal article" date="2019" name="Int. J. Syst. Evol. Microbiol.">
        <title>The Global Catalogue of Microorganisms (GCM) 10K type strain sequencing project: providing services to taxonomists for standard genome sequencing and annotation.</title>
        <authorList>
            <consortium name="The Broad Institute Genomics Platform"/>
            <consortium name="The Broad Institute Genome Sequencing Center for Infectious Disease"/>
            <person name="Wu L."/>
            <person name="Ma J."/>
        </authorList>
    </citation>
    <scope>NUCLEOTIDE SEQUENCE [LARGE SCALE GENOMIC DNA]</scope>
    <source>
        <strain evidence="2">JCM 11483</strain>
    </source>
</reference>
<dbReference type="Gene3D" id="3.40.1080.10">
    <property type="entry name" value="Glutaconate Coenzyme A-transferase"/>
    <property type="match status" value="1"/>
</dbReference>
<keyword evidence="2" id="KW-1185">Reference proteome</keyword>
<dbReference type="Proteomes" id="UP001501736">
    <property type="component" value="Unassembled WGS sequence"/>
</dbReference>
<gene>
    <name evidence="1" type="ORF">GCM10020260_08500</name>
</gene>
<dbReference type="RefSeq" id="WP_344718523.1">
    <property type="nucleotide sequence ID" value="NZ_BAAAYG010000003.1"/>
</dbReference>
<organism evidence="1 2">
    <name type="scientific">Nesterenkonia halobia</name>
    <dbReference type="NCBI Taxonomy" id="37922"/>
    <lineage>
        <taxon>Bacteria</taxon>
        <taxon>Bacillati</taxon>
        <taxon>Actinomycetota</taxon>
        <taxon>Actinomycetes</taxon>
        <taxon>Micrococcales</taxon>
        <taxon>Micrococcaceae</taxon>
        <taxon>Nesterenkonia</taxon>
    </lineage>
</organism>
<evidence type="ECO:0000313" key="2">
    <source>
        <dbReference type="Proteomes" id="UP001501736"/>
    </source>
</evidence>
<dbReference type="EMBL" id="BAAAYG010000003">
    <property type="protein sequence ID" value="GAA3282060.1"/>
    <property type="molecule type" value="Genomic_DNA"/>
</dbReference>
<proteinExistence type="predicted"/>
<comment type="caution">
    <text evidence="1">The sequence shown here is derived from an EMBL/GenBank/DDBJ whole genome shotgun (WGS) entry which is preliminary data.</text>
</comment>
<evidence type="ECO:0000313" key="1">
    <source>
        <dbReference type="EMBL" id="GAA3282060.1"/>
    </source>
</evidence>